<dbReference type="GO" id="GO:0005737">
    <property type="term" value="C:cytoplasm"/>
    <property type="evidence" value="ECO:0007669"/>
    <property type="project" value="UniProtKB-SubCell"/>
</dbReference>
<keyword evidence="15" id="KW-1185">Reference proteome</keyword>
<evidence type="ECO:0000313" key="14">
    <source>
        <dbReference type="EMBL" id="CUS12805.1"/>
    </source>
</evidence>
<keyword evidence="9" id="KW-0067">ATP-binding</keyword>
<dbReference type="PROSITE" id="PS00108">
    <property type="entry name" value="PROTEIN_KINASE_ST"/>
    <property type="match status" value="1"/>
</dbReference>
<dbReference type="GO" id="GO:0000147">
    <property type="term" value="P:actin cortical patch assembly"/>
    <property type="evidence" value="ECO:0007669"/>
    <property type="project" value="TreeGrafter"/>
</dbReference>
<dbReference type="PANTHER" id="PTHR22967:SF57">
    <property type="entry name" value="AUXILIN, ISOFORM A-RELATED"/>
    <property type="match status" value="1"/>
</dbReference>
<feature type="compositionally biased region" description="Basic and acidic residues" evidence="12">
    <location>
        <begin position="880"/>
        <end position="891"/>
    </location>
</feature>
<evidence type="ECO:0000256" key="7">
    <source>
        <dbReference type="ARBA" id="ARBA00022741"/>
    </source>
</evidence>
<feature type="compositionally biased region" description="Polar residues" evidence="12">
    <location>
        <begin position="638"/>
        <end position="663"/>
    </location>
</feature>
<dbReference type="PANTHER" id="PTHR22967">
    <property type="entry name" value="SERINE/THREONINE PROTEIN KINASE"/>
    <property type="match status" value="1"/>
</dbReference>
<dbReference type="AlphaFoldDB" id="A0A292Q1G3"/>
<evidence type="ECO:0000256" key="2">
    <source>
        <dbReference type="ARBA" id="ARBA00012513"/>
    </source>
</evidence>
<feature type="compositionally biased region" description="Low complexity" evidence="12">
    <location>
        <begin position="941"/>
        <end position="953"/>
    </location>
</feature>
<feature type="region of interest" description="Disordered" evidence="12">
    <location>
        <begin position="375"/>
        <end position="425"/>
    </location>
</feature>
<dbReference type="Proteomes" id="UP001412239">
    <property type="component" value="Unassembled WGS sequence"/>
</dbReference>
<evidence type="ECO:0000256" key="9">
    <source>
        <dbReference type="ARBA" id="ARBA00022840"/>
    </source>
</evidence>
<evidence type="ECO:0000256" key="6">
    <source>
        <dbReference type="ARBA" id="ARBA00022679"/>
    </source>
</evidence>
<feature type="compositionally biased region" description="Polar residues" evidence="12">
    <location>
        <begin position="981"/>
        <end position="991"/>
    </location>
</feature>
<dbReference type="Pfam" id="PF00069">
    <property type="entry name" value="Pkinase"/>
    <property type="match status" value="1"/>
</dbReference>
<keyword evidence="3" id="KW-0963">Cytoplasm</keyword>
<protein>
    <recommendedName>
        <fullName evidence="2">non-specific serine/threonine protein kinase</fullName>
        <ecNumber evidence="2">2.7.11.1</ecNumber>
    </recommendedName>
</protein>
<comment type="catalytic activity">
    <reaction evidence="10">
        <text>L-threonyl-[protein] + ATP = O-phospho-L-threonyl-[protein] + ADP + H(+)</text>
        <dbReference type="Rhea" id="RHEA:46608"/>
        <dbReference type="Rhea" id="RHEA-COMP:11060"/>
        <dbReference type="Rhea" id="RHEA-COMP:11605"/>
        <dbReference type="ChEBI" id="CHEBI:15378"/>
        <dbReference type="ChEBI" id="CHEBI:30013"/>
        <dbReference type="ChEBI" id="CHEBI:30616"/>
        <dbReference type="ChEBI" id="CHEBI:61977"/>
        <dbReference type="ChEBI" id="CHEBI:456216"/>
        <dbReference type="EC" id="2.7.11.1"/>
    </reaction>
</comment>
<feature type="compositionally biased region" description="Polar residues" evidence="12">
    <location>
        <begin position="521"/>
        <end position="534"/>
    </location>
</feature>
<dbReference type="EC" id="2.7.11.1" evidence="2"/>
<evidence type="ECO:0000256" key="1">
    <source>
        <dbReference type="ARBA" id="ARBA00004496"/>
    </source>
</evidence>
<organism evidence="14 15">
    <name type="scientific">Tuber aestivum</name>
    <name type="common">summer truffle</name>
    <dbReference type="NCBI Taxonomy" id="59557"/>
    <lineage>
        <taxon>Eukaryota</taxon>
        <taxon>Fungi</taxon>
        <taxon>Dikarya</taxon>
        <taxon>Ascomycota</taxon>
        <taxon>Pezizomycotina</taxon>
        <taxon>Pezizomycetes</taxon>
        <taxon>Pezizales</taxon>
        <taxon>Tuberaceae</taxon>
        <taxon>Tuber</taxon>
    </lineage>
</organism>
<dbReference type="SMART" id="SM00220">
    <property type="entry name" value="S_TKc"/>
    <property type="match status" value="1"/>
</dbReference>
<feature type="compositionally biased region" description="Basic and acidic residues" evidence="12">
    <location>
        <begin position="782"/>
        <end position="816"/>
    </location>
</feature>
<evidence type="ECO:0000259" key="13">
    <source>
        <dbReference type="PROSITE" id="PS50011"/>
    </source>
</evidence>
<dbReference type="InterPro" id="IPR000719">
    <property type="entry name" value="Prot_kinase_dom"/>
</dbReference>
<feature type="compositionally biased region" description="Polar residues" evidence="12">
    <location>
        <begin position="383"/>
        <end position="392"/>
    </location>
</feature>
<dbReference type="CDD" id="cd14037">
    <property type="entry name" value="STKc_NAK_like"/>
    <property type="match status" value="1"/>
</dbReference>
<keyword evidence="4" id="KW-0723">Serine/threonine-protein kinase</keyword>
<keyword evidence="8" id="KW-0418">Kinase</keyword>
<dbReference type="InterPro" id="IPR011009">
    <property type="entry name" value="Kinase-like_dom_sf"/>
</dbReference>
<dbReference type="EMBL" id="LN890983">
    <property type="protein sequence ID" value="CUS12805.1"/>
    <property type="molecule type" value="Genomic_DNA"/>
</dbReference>
<feature type="region of interest" description="Disordered" evidence="12">
    <location>
        <begin position="638"/>
        <end position="667"/>
    </location>
</feature>
<dbReference type="FunFam" id="1.10.510.10:FF:000441">
    <property type="entry name" value="Serine/threonine protein kinase"/>
    <property type="match status" value="1"/>
</dbReference>
<evidence type="ECO:0000256" key="12">
    <source>
        <dbReference type="SAM" id="MobiDB-lite"/>
    </source>
</evidence>
<feature type="compositionally biased region" description="Low complexity" evidence="12">
    <location>
        <begin position="573"/>
        <end position="589"/>
    </location>
</feature>
<comment type="catalytic activity">
    <reaction evidence="11">
        <text>L-seryl-[protein] + ATP = O-phospho-L-seryl-[protein] + ADP + H(+)</text>
        <dbReference type="Rhea" id="RHEA:17989"/>
        <dbReference type="Rhea" id="RHEA-COMP:9863"/>
        <dbReference type="Rhea" id="RHEA-COMP:11604"/>
        <dbReference type="ChEBI" id="CHEBI:15378"/>
        <dbReference type="ChEBI" id="CHEBI:29999"/>
        <dbReference type="ChEBI" id="CHEBI:30616"/>
        <dbReference type="ChEBI" id="CHEBI:83421"/>
        <dbReference type="ChEBI" id="CHEBI:456216"/>
        <dbReference type="EC" id="2.7.11.1"/>
    </reaction>
</comment>
<feature type="domain" description="Protein kinase" evidence="13">
    <location>
        <begin position="45"/>
        <end position="317"/>
    </location>
</feature>
<evidence type="ECO:0000256" key="4">
    <source>
        <dbReference type="ARBA" id="ARBA00022527"/>
    </source>
</evidence>
<evidence type="ECO:0000313" key="15">
    <source>
        <dbReference type="Proteomes" id="UP001412239"/>
    </source>
</evidence>
<evidence type="ECO:0000256" key="8">
    <source>
        <dbReference type="ARBA" id="ARBA00022777"/>
    </source>
</evidence>
<feature type="compositionally biased region" description="Polar residues" evidence="12">
    <location>
        <begin position="605"/>
        <end position="618"/>
    </location>
</feature>
<dbReference type="GO" id="GO:0005524">
    <property type="term" value="F:ATP binding"/>
    <property type="evidence" value="ECO:0007669"/>
    <property type="project" value="UniProtKB-KW"/>
</dbReference>
<dbReference type="GO" id="GO:0004674">
    <property type="term" value="F:protein serine/threonine kinase activity"/>
    <property type="evidence" value="ECO:0007669"/>
    <property type="project" value="UniProtKB-KW"/>
</dbReference>
<feature type="region of interest" description="Disordered" evidence="12">
    <location>
        <begin position="729"/>
        <end position="835"/>
    </location>
</feature>
<keyword evidence="5" id="KW-0597">Phosphoprotein</keyword>
<evidence type="ECO:0000256" key="11">
    <source>
        <dbReference type="ARBA" id="ARBA00048679"/>
    </source>
</evidence>
<evidence type="ECO:0000256" key="5">
    <source>
        <dbReference type="ARBA" id="ARBA00022553"/>
    </source>
</evidence>
<evidence type="ECO:0000256" key="10">
    <source>
        <dbReference type="ARBA" id="ARBA00047899"/>
    </source>
</evidence>
<dbReference type="GO" id="GO:0007015">
    <property type="term" value="P:actin filament organization"/>
    <property type="evidence" value="ECO:0007669"/>
    <property type="project" value="TreeGrafter"/>
</dbReference>
<keyword evidence="6" id="KW-0808">Transferase</keyword>
<sequence>MAAPTYSHHSSHPQTFHGSAIAAAPNIPAGTFLPGTLITVGSHKCTIDRYLSEGGFAHVYLVRLSRPVDGLDVAVLKRVAVPDKEALASMRTEVETMKRLKGHRHIVTYIDSHASHLKGGGYEVFLLMEYCAGGGLIDFMNTRLQNRLTEPEVLKIFDDVAEGVACMHYLQPPLLHRDLKVENVLIASHRGYKLCDFGSCAPVRTAPKSVAECRLMEEDIQKHTTLQYRSPEMVDVYRKLPIDEKSDIWALGVLLYKLCYYTTPFEDQGQLAILNASFKFPSYPPFSDRIKKLIGSMLRESPQLRPNIYQVVREVCLMRGKEIPIKDIYSDRVGQKVKPAEKPALPVQPPPSIVAYQAPLPPQSQAIPDIIPMRRGRPAKSSAVHSAATSRTRAADPSPQMKPVSTDPFSALDSGSPKAKQDELSNRFPSVEQFSLLHDYGSKFEFSELSPPALEAPKKDLNTRLTERLADDAFAPTTQPSPPKLTSTRFPESVSRGITGSGISGWPTLSEPQPTRPPMISTGTMTSPASSRSPSPVGPTGGSLEQGSQALPAMSRLKPRRPSVLDIGRSAAHTHTVTVSRTPSSSRPSLEIHRPASALDVANPNAMNRSASANSKPRPTSVYIESNLEFLRDLDSATTQASMGPPTSISVQRSITGQSINSQRSEHIESNVDYLRVMETESDAKPEKRSSSGGFVGKHVKRASMPSISLPNTKNLLAGKFGDAFRRFERNNTGSASGGDRHDRDRTPSPDMDRALMPTISGSQETSEIGDDWEVSSQDVPPEMKRELEKRRLSQEERRVAAAAAEYKRQVADRVPGEGSSGRPPSSRSRANSIQNKVKALLSENHRAPVPKTAEGYGRFTDAQQHQQGYPVDQAGGRVRVSEKPKVDGQIRTKQYYRDGGNNAYRPGTSDNTPIKESVIEIRPVSSSSGGNKLSRKPVPLSSNTASSVLSTSPTSANRPDPPPKPTKLRGSSPVLPPPASQQQQQRNSGGDMNGNDGADEDWQRNFAKRYPSLSGLELVETVVGPGRKV</sequence>
<name>A0A292Q1G3_9PEZI</name>
<dbReference type="InterPro" id="IPR008271">
    <property type="entry name" value="Ser/Thr_kinase_AS"/>
</dbReference>
<dbReference type="PROSITE" id="PS50011">
    <property type="entry name" value="PROTEIN_KINASE_DOM"/>
    <property type="match status" value="1"/>
</dbReference>
<gene>
    <name evidence="14" type="ORF">GSTUAT00003078001</name>
</gene>
<dbReference type="Gene3D" id="1.10.510.10">
    <property type="entry name" value="Transferase(Phosphotransferase) domain 1"/>
    <property type="match status" value="1"/>
</dbReference>
<dbReference type="SUPFAM" id="SSF56112">
    <property type="entry name" value="Protein kinase-like (PK-like)"/>
    <property type="match status" value="1"/>
</dbReference>
<reference evidence="14" key="1">
    <citation type="submission" date="2015-10" db="EMBL/GenBank/DDBJ databases">
        <authorList>
            <person name="Regsiter A."/>
            <person name="william w."/>
        </authorList>
    </citation>
    <scope>NUCLEOTIDE SEQUENCE</scope>
    <source>
        <strain evidence="14">Montdore</strain>
    </source>
</reference>
<proteinExistence type="predicted"/>
<feature type="region of interest" description="Disordered" evidence="12">
    <location>
        <begin position="567"/>
        <end position="620"/>
    </location>
</feature>
<keyword evidence="7" id="KW-0547">Nucleotide-binding</keyword>
<feature type="compositionally biased region" description="Low complexity" evidence="12">
    <location>
        <begin position="817"/>
        <end position="830"/>
    </location>
</feature>
<evidence type="ECO:0000256" key="3">
    <source>
        <dbReference type="ARBA" id="ARBA00022490"/>
    </source>
</evidence>
<feature type="compositionally biased region" description="Basic and acidic residues" evidence="12">
    <location>
        <begin position="739"/>
        <end position="754"/>
    </location>
</feature>
<comment type="subcellular location">
    <subcellularLocation>
        <location evidence="1">Cytoplasm</location>
    </subcellularLocation>
</comment>
<feature type="region of interest" description="Disordered" evidence="12">
    <location>
        <begin position="859"/>
        <end position="1014"/>
    </location>
</feature>
<accession>A0A292Q1G3</accession>
<feature type="region of interest" description="Disordered" evidence="12">
    <location>
        <begin position="474"/>
        <end position="547"/>
    </location>
</feature>